<proteinExistence type="predicted"/>
<protein>
    <submittedName>
        <fullName evidence="2">Uncharacterized protein</fullName>
    </submittedName>
</protein>
<dbReference type="PANTHER" id="PTHR10801">
    <property type="entry name" value="24-DEHYDROCHOLESTEROL REDUCTASE"/>
    <property type="match status" value="1"/>
</dbReference>
<dbReference type="GO" id="GO:0005737">
    <property type="term" value="C:cytoplasm"/>
    <property type="evidence" value="ECO:0007669"/>
    <property type="project" value="TreeGrafter"/>
</dbReference>
<gene>
    <name evidence="2" type="ORF">Egran_01616</name>
</gene>
<dbReference type="InterPro" id="IPR040165">
    <property type="entry name" value="Diminuto-like"/>
</dbReference>
<dbReference type="GO" id="GO:0008202">
    <property type="term" value="P:steroid metabolic process"/>
    <property type="evidence" value="ECO:0007669"/>
    <property type="project" value="TreeGrafter"/>
</dbReference>
<name>A0A232M2K0_9EURO</name>
<dbReference type="InterPro" id="IPR016169">
    <property type="entry name" value="FAD-bd_PCMH_sub2"/>
</dbReference>
<dbReference type="InterPro" id="IPR036318">
    <property type="entry name" value="FAD-bd_PCMH-like_sf"/>
</dbReference>
<accession>A0A232M2K0</accession>
<dbReference type="GO" id="GO:0000246">
    <property type="term" value="F:Delta24(24-1) sterol reductase activity"/>
    <property type="evidence" value="ECO:0007669"/>
    <property type="project" value="TreeGrafter"/>
</dbReference>
<dbReference type="SUPFAM" id="SSF56176">
    <property type="entry name" value="FAD-binding/transporter-associated domain-like"/>
    <property type="match status" value="1"/>
</dbReference>
<evidence type="ECO:0000256" key="1">
    <source>
        <dbReference type="ARBA" id="ARBA00023002"/>
    </source>
</evidence>
<dbReference type="OrthoDB" id="415825at2759"/>
<dbReference type="EMBL" id="NPHW01002847">
    <property type="protein sequence ID" value="OXV10623.1"/>
    <property type="molecule type" value="Genomic_DNA"/>
</dbReference>
<reference evidence="2 3" key="1">
    <citation type="journal article" date="2015" name="Environ. Microbiol.">
        <title>Metagenome sequence of Elaphomyces granulatus from sporocarp tissue reveals Ascomycota ectomycorrhizal fingerprints of genome expansion and a Proteobacteria-rich microbiome.</title>
        <authorList>
            <person name="Quandt C.A."/>
            <person name="Kohler A."/>
            <person name="Hesse C.N."/>
            <person name="Sharpton T.J."/>
            <person name="Martin F."/>
            <person name="Spatafora J.W."/>
        </authorList>
    </citation>
    <scope>NUCLEOTIDE SEQUENCE [LARGE SCALE GENOMIC DNA]</scope>
    <source>
        <strain evidence="2 3">OSC145934</strain>
    </source>
</reference>
<comment type="caution">
    <text evidence="2">The sequence shown here is derived from an EMBL/GenBank/DDBJ whole genome shotgun (WGS) entry which is preliminary data.</text>
</comment>
<dbReference type="GO" id="GO:0016020">
    <property type="term" value="C:membrane"/>
    <property type="evidence" value="ECO:0007669"/>
    <property type="project" value="TreeGrafter"/>
</dbReference>
<keyword evidence="3" id="KW-1185">Reference proteome</keyword>
<dbReference type="PANTHER" id="PTHR10801:SF0">
    <property type="entry name" value="DELTA(24)-STEROL REDUCTASE"/>
    <property type="match status" value="1"/>
</dbReference>
<feature type="non-terminal residue" evidence="2">
    <location>
        <position position="1"/>
    </location>
</feature>
<organism evidence="2 3">
    <name type="scientific">Elaphomyces granulatus</name>
    <dbReference type="NCBI Taxonomy" id="519963"/>
    <lineage>
        <taxon>Eukaryota</taxon>
        <taxon>Fungi</taxon>
        <taxon>Dikarya</taxon>
        <taxon>Ascomycota</taxon>
        <taxon>Pezizomycotina</taxon>
        <taxon>Eurotiomycetes</taxon>
        <taxon>Eurotiomycetidae</taxon>
        <taxon>Eurotiales</taxon>
        <taxon>Elaphomycetaceae</taxon>
        <taxon>Elaphomyces</taxon>
    </lineage>
</organism>
<evidence type="ECO:0000313" key="3">
    <source>
        <dbReference type="Proteomes" id="UP000243515"/>
    </source>
</evidence>
<dbReference type="Proteomes" id="UP000243515">
    <property type="component" value="Unassembled WGS sequence"/>
</dbReference>
<sequence length="187" mass="21376">QLVSIWLLRQDSQFRIEVVLPNGEKVTASRSEKSDLFRGAAAAFGTLGVVTLLEVQLMEAKKYVELTYHYASNMSHAMKLMEEATDDTSNDYLDGIVLAKDRIAVYSGRLTNSLPDGIHVQRFTRAQDPWFYIHAGRRTAHATEPIVDFIPLVDYLFRYDRGGFWGGKYAFKYFITPFNRVDLPLFP</sequence>
<evidence type="ECO:0000313" key="2">
    <source>
        <dbReference type="EMBL" id="OXV10623.1"/>
    </source>
</evidence>
<dbReference type="AlphaFoldDB" id="A0A232M2K0"/>
<dbReference type="GO" id="GO:0050660">
    <property type="term" value="F:flavin adenine dinucleotide binding"/>
    <property type="evidence" value="ECO:0007669"/>
    <property type="project" value="InterPro"/>
</dbReference>
<dbReference type="Gene3D" id="3.30.465.10">
    <property type="match status" value="1"/>
</dbReference>
<keyword evidence="1" id="KW-0560">Oxidoreductase</keyword>